<gene>
    <name evidence="2" type="ORF">LIER_16877</name>
</gene>
<evidence type="ECO:0000313" key="2">
    <source>
        <dbReference type="EMBL" id="GAA0160293.1"/>
    </source>
</evidence>
<protein>
    <recommendedName>
        <fullName evidence="1">Reverse transcriptase zinc-binding domain-containing protein</fullName>
    </recommendedName>
</protein>
<reference evidence="2 3" key="1">
    <citation type="submission" date="2024-01" db="EMBL/GenBank/DDBJ databases">
        <title>The complete chloroplast genome sequence of Lithospermum erythrorhizon: insights into the phylogenetic relationship among Boraginaceae species and the maternal lineages of purple gromwells.</title>
        <authorList>
            <person name="Okada T."/>
            <person name="Watanabe K."/>
        </authorList>
    </citation>
    <scope>NUCLEOTIDE SEQUENCE [LARGE SCALE GENOMIC DNA]</scope>
</reference>
<organism evidence="2 3">
    <name type="scientific">Lithospermum erythrorhizon</name>
    <name type="common">Purple gromwell</name>
    <name type="synonym">Lithospermum officinale var. erythrorhizon</name>
    <dbReference type="NCBI Taxonomy" id="34254"/>
    <lineage>
        <taxon>Eukaryota</taxon>
        <taxon>Viridiplantae</taxon>
        <taxon>Streptophyta</taxon>
        <taxon>Embryophyta</taxon>
        <taxon>Tracheophyta</taxon>
        <taxon>Spermatophyta</taxon>
        <taxon>Magnoliopsida</taxon>
        <taxon>eudicotyledons</taxon>
        <taxon>Gunneridae</taxon>
        <taxon>Pentapetalae</taxon>
        <taxon>asterids</taxon>
        <taxon>lamiids</taxon>
        <taxon>Boraginales</taxon>
        <taxon>Boraginaceae</taxon>
        <taxon>Boraginoideae</taxon>
        <taxon>Lithospermeae</taxon>
        <taxon>Lithospermum</taxon>
    </lineage>
</organism>
<evidence type="ECO:0000313" key="3">
    <source>
        <dbReference type="Proteomes" id="UP001454036"/>
    </source>
</evidence>
<dbReference type="AlphaFoldDB" id="A0AAV3QCP2"/>
<dbReference type="InterPro" id="IPR026960">
    <property type="entry name" value="RVT-Znf"/>
</dbReference>
<keyword evidence="3" id="KW-1185">Reference proteome</keyword>
<accession>A0AAV3QCP2</accession>
<name>A0AAV3QCP2_LITER</name>
<evidence type="ECO:0000259" key="1">
    <source>
        <dbReference type="Pfam" id="PF13966"/>
    </source>
</evidence>
<dbReference type="Pfam" id="PF13966">
    <property type="entry name" value="zf-RVT"/>
    <property type="match status" value="1"/>
</dbReference>
<comment type="caution">
    <text evidence="2">The sequence shown here is derived from an EMBL/GenBank/DDBJ whole genome shotgun (WGS) entry which is preliminary data.</text>
</comment>
<proteinExistence type="predicted"/>
<dbReference type="Proteomes" id="UP001454036">
    <property type="component" value="Unassembled WGS sequence"/>
</dbReference>
<dbReference type="EMBL" id="BAABME010003838">
    <property type="protein sequence ID" value="GAA0160293.1"/>
    <property type="molecule type" value="Genomic_DNA"/>
</dbReference>
<sequence length="189" mass="23107">MCWDGRSYFNCGECWESSRMENEVVSWHKIVWNAWLACVKRLPSKDRLRQWHIIHDNKCEFCDKDESFSLLFFQCCFTRELWRKLLMYVHLYHEPGSLQDELKFMEQNCKGRSLKSKLGRLVFCGVIHCIWMERNRRIFYKKKCDVETLLFQYVNKTRDRVHSWRNVPYTKANWRSCLEWGFPLSILKV</sequence>
<feature type="domain" description="Reverse transcriptase zinc-binding" evidence="1">
    <location>
        <begin position="9"/>
        <end position="82"/>
    </location>
</feature>